<dbReference type="STRING" id="400682.A0A1X7SKM1"/>
<dbReference type="InterPro" id="IPR012337">
    <property type="entry name" value="RNaseH-like_sf"/>
</dbReference>
<name>A0A1X7SKM1_AMPQE</name>
<evidence type="ECO:0000313" key="1">
    <source>
        <dbReference type="EnsemblMetazoa" id="Aqu2.1.02597_001"/>
    </source>
</evidence>
<dbReference type="eggNOG" id="ENOG502QSU3">
    <property type="taxonomic scope" value="Eukaryota"/>
</dbReference>
<proteinExistence type="predicted"/>
<accession>A0A1X7SKM1</accession>
<reference evidence="1" key="1">
    <citation type="submission" date="2017-05" db="UniProtKB">
        <authorList>
            <consortium name="EnsemblMetazoa"/>
        </authorList>
    </citation>
    <scope>IDENTIFICATION</scope>
</reference>
<dbReference type="EnsemblMetazoa" id="Aqu2.1.02597_001">
    <property type="protein sequence ID" value="Aqu2.1.02597_001"/>
    <property type="gene ID" value="Aqu2.1.02597"/>
</dbReference>
<sequence length="127" mass="13492">MCGGCMGVATHVDNDKSIYVHCCGHVLSLALVDTAKQITPSRNTLGIISQLHTLIDGSAERHAVFESLQTEAGLKTITLKSLNDARWSCGAEALKSVKKCIEELINTLDDIADSDVSNGAEAHALSK</sequence>
<organism evidence="1">
    <name type="scientific">Amphimedon queenslandica</name>
    <name type="common">Sponge</name>
    <dbReference type="NCBI Taxonomy" id="400682"/>
    <lineage>
        <taxon>Eukaryota</taxon>
        <taxon>Metazoa</taxon>
        <taxon>Porifera</taxon>
        <taxon>Demospongiae</taxon>
        <taxon>Heteroscleromorpha</taxon>
        <taxon>Haplosclerida</taxon>
        <taxon>Niphatidae</taxon>
        <taxon>Amphimedon</taxon>
    </lineage>
</organism>
<protein>
    <submittedName>
        <fullName evidence="1">Uncharacterized protein</fullName>
    </submittedName>
</protein>
<dbReference type="SUPFAM" id="SSF53098">
    <property type="entry name" value="Ribonuclease H-like"/>
    <property type="match status" value="1"/>
</dbReference>
<dbReference type="AlphaFoldDB" id="A0A1X7SKM1"/>
<dbReference type="InParanoid" id="A0A1X7SKM1"/>